<evidence type="ECO:0000256" key="1">
    <source>
        <dbReference type="SAM" id="MobiDB-lite"/>
    </source>
</evidence>
<protein>
    <submittedName>
        <fullName evidence="2">Uncharacterized protein</fullName>
    </submittedName>
</protein>
<reference evidence="2 3" key="1">
    <citation type="journal article" date="2023" name="Int. J. Mol. Sci.">
        <title>De Novo Assembly and Annotation of 11 Diverse Shrub Willow (Salix) Genomes Reveals Novel Gene Organization in Sex-Linked Regions.</title>
        <authorList>
            <person name="Hyden B."/>
            <person name="Feng K."/>
            <person name="Yates T.B."/>
            <person name="Jawdy S."/>
            <person name="Cereghino C."/>
            <person name="Smart L.B."/>
            <person name="Muchero W."/>
        </authorList>
    </citation>
    <scope>NUCLEOTIDE SEQUENCE [LARGE SCALE GENOMIC DNA]</scope>
    <source>
        <tissue evidence="2">Shoot tip</tissue>
    </source>
</reference>
<accession>A0A9Q0NIA2</accession>
<feature type="compositionally biased region" description="Polar residues" evidence="1">
    <location>
        <begin position="1"/>
        <end position="30"/>
    </location>
</feature>
<organism evidence="2 3">
    <name type="scientific">Salix viminalis</name>
    <name type="common">Common osier</name>
    <name type="synonym">Basket willow</name>
    <dbReference type="NCBI Taxonomy" id="40686"/>
    <lineage>
        <taxon>Eukaryota</taxon>
        <taxon>Viridiplantae</taxon>
        <taxon>Streptophyta</taxon>
        <taxon>Embryophyta</taxon>
        <taxon>Tracheophyta</taxon>
        <taxon>Spermatophyta</taxon>
        <taxon>Magnoliopsida</taxon>
        <taxon>eudicotyledons</taxon>
        <taxon>Gunneridae</taxon>
        <taxon>Pentapetalae</taxon>
        <taxon>rosids</taxon>
        <taxon>fabids</taxon>
        <taxon>Malpighiales</taxon>
        <taxon>Salicaceae</taxon>
        <taxon>Saliceae</taxon>
        <taxon>Salix</taxon>
    </lineage>
</organism>
<dbReference type="AlphaFoldDB" id="A0A9Q0NIA2"/>
<dbReference type="EMBL" id="JAPFFL010000058">
    <property type="protein sequence ID" value="KAJ6670237.1"/>
    <property type="molecule type" value="Genomic_DNA"/>
</dbReference>
<sequence>MYNIKAGTQLSKGATSCNPAKQTPTQTSPKLEQRQRPQEKQDSLQKDGWKPIWLQPPRLRGGPRRPGGAHPQRVSAQNAGAHWHTASLKEDRTAALSEAQACPNPLDCAAQALGCSKPIEWPPG</sequence>
<keyword evidence="3" id="KW-1185">Reference proteome</keyword>
<feature type="compositionally biased region" description="Basic and acidic residues" evidence="1">
    <location>
        <begin position="31"/>
        <end position="49"/>
    </location>
</feature>
<feature type="region of interest" description="Disordered" evidence="1">
    <location>
        <begin position="1"/>
        <end position="81"/>
    </location>
</feature>
<comment type="caution">
    <text evidence="2">The sequence shown here is derived from an EMBL/GenBank/DDBJ whole genome shotgun (WGS) entry which is preliminary data.</text>
</comment>
<proteinExistence type="predicted"/>
<evidence type="ECO:0000313" key="2">
    <source>
        <dbReference type="EMBL" id="KAJ6670237.1"/>
    </source>
</evidence>
<evidence type="ECO:0000313" key="3">
    <source>
        <dbReference type="Proteomes" id="UP001151529"/>
    </source>
</evidence>
<gene>
    <name evidence="2" type="ORF">OIU85_023210</name>
</gene>
<name>A0A9Q0NIA2_SALVM</name>
<dbReference type="Proteomes" id="UP001151529">
    <property type="component" value="Unassembled WGS sequence"/>
</dbReference>